<name>A0A1Q9F4A5_SYMMI</name>
<reference evidence="9 10" key="1">
    <citation type="submission" date="2016-02" db="EMBL/GenBank/DDBJ databases">
        <title>Genome analysis of coral dinoflagellate symbionts highlights evolutionary adaptations to a symbiotic lifestyle.</title>
        <authorList>
            <person name="Aranda M."/>
            <person name="Li Y."/>
            <person name="Liew Y.J."/>
            <person name="Baumgarten S."/>
            <person name="Simakov O."/>
            <person name="Wilson M."/>
            <person name="Piel J."/>
            <person name="Ashoor H."/>
            <person name="Bougouffa S."/>
            <person name="Bajic V.B."/>
            <person name="Ryu T."/>
            <person name="Ravasi T."/>
            <person name="Bayer T."/>
            <person name="Micklem G."/>
            <person name="Kim H."/>
            <person name="Bhak J."/>
            <person name="Lajeunesse T.C."/>
            <person name="Voolstra C.R."/>
        </authorList>
    </citation>
    <scope>NUCLEOTIDE SEQUENCE [LARGE SCALE GENOMIC DNA]</scope>
    <source>
        <strain evidence="9 10">CCMP2467</strain>
    </source>
</reference>
<dbReference type="EMBL" id="LSRX01000015">
    <property type="protein sequence ID" value="OLQ14449.1"/>
    <property type="molecule type" value="Genomic_DNA"/>
</dbReference>
<keyword evidence="8" id="KW-1133">Transmembrane helix</keyword>
<sequence length="592" mass="66354">MNTSTCAGPPWSLAFVIIVTSAPSVAFAMLHLSFVHGMTGESLGTLAVQLQRLPLQVDVDALSLELGQSLHGFVVQAQPLQDLLDNSEDDEEDDAEEGTLEWRRLSGLRLGRSHHRKSLSETSVTLHLLRPARIYLRNMRNSRASVWAGWRRWYAEFKEAAAEMPLLSIDVPQYRICNGFHFFGAANVRTLAAIILQDSDIDVTILTEEFALAGMVPFEESRDFQRRLLRKVRGLLVQVPGVEILDFVSEAKRPLLRMILPCGKKADVSAENREGCQKSAFIARHLHIGHPMLARSCLCLKTWAQRRGAYGQQDGFPSGLGFSCMAIFAAQCFEPAVAGQVGEVPELIQMSHVNDLRQRDATIDEDLPRIVRGVFQFYADVFDWDAEQVSPRRGHRQARRARTADGVLSIEDPVLPDLDLARPYMNLERSRQLHQHFTATAELLAKGQWNAECLHDLGIPAGVRILDLYVLRDNRNRRETRLLPMLTFIAGPMWKNLFGHSAELFKAETDDNSYYVNDKTLLVNRFISVPRDLGDVNCGAFVAGMVEGMLRSAEFPATVKAHNMPDHPGNASTTIVIAFDEVVMARERRFGT</sequence>
<dbReference type="GO" id="GO:0006888">
    <property type="term" value="P:endoplasmic reticulum to Golgi vesicle-mediated transport"/>
    <property type="evidence" value="ECO:0007669"/>
    <property type="project" value="TreeGrafter"/>
</dbReference>
<dbReference type="GO" id="GO:0005783">
    <property type="term" value="C:endoplasmic reticulum"/>
    <property type="evidence" value="ECO:0007669"/>
    <property type="project" value="UniProtKB-SubCell"/>
</dbReference>
<dbReference type="PANTHER" id="PTHR20902:SF0">
    <property type="entry name" value="TRAFFICKING PROTEIN PARTICLE COMPLEX SUBUNIT 5"/>
    <property type="match status" value="1"/>
</dbReference>
<dbReference type="InterPro" id="IPR007194">
    <property type="entry name" value="TRAPP_component"/>
</dbReference>
<evidence type="ECO:0000256" key="7">
    <source>
        <dbReference type="ARBA" id="ARBA00023034"/>
    </source>
</evidence>
<dbReference type="GO" id="GO:1990070">
    <property type="term" value="C:TRAPPI protein complex"/>
    <property type="evidence" value="ECO:0007669"/>
    <property type="project" value="TreeGrafter"/>
</dbReference>
<dbReference type="SUPFAM" id="SSF81301">
    <property type="entry name" value="Nucleotidyltransferase"/>
    <property type="match status" value="1"/>
</dbReference>
<proteinExistence type="inferred from homology"/>
<keyword evidence="5" id="KW-0256">Endoplasmic reticulum</keyword>
<evidence type="ECO:0000313" key="9">
    <source>
        <dbReference type="EMBL" id="OLQ14449.1"/>
    </source>
</evidence>
<dbReference type="Proteomes" id="UP000186817">
    <property type="component" value="Unassembled WGS sequence"/>
</dbReference>
<dbReference type="GO" id="GO:1990072">
    <property type="term" value="C:TRAPPIII protein complex"/>
    <property type="evidence" value="ECO:0007669"/>
    <property type="project" value="TreeGrafter"/>
</dbReference>
<evidence type="ECO:0000256" key="1">
    <source>
        <dbReference type="ARBA" id="ARBA00004240"/>
    </source>
</evidence>
<accession>A0A1Q9F4A5</accession>
<organism evidence="9 10">
    <name type="scientific">Symbiodinium microadriaticum</name>
    <name type="common">Dinoflagellate</name>
    <name type="synonym">Zooxanthella microadriatica</name>
    <dbReference type="NCBI Taxonomy" id="2951"/>
    <lineage>
        <taxon>Eukaryota</taxon>
        <taxon>Sar</taxon>
        <taxon>Alveolata</taxon>
        <taxon>Dinophyceae</taxon>
        <taxon>Suessiales</taxon>
        <taxon>Symbiodiniaceae</taxon>
        <taxon>Symbiodinium</taxon>
    </lineage>
</organism>
<dbReference type="SUPFAM" id="SSF81631">
    <property type="entry name" value="PAP/OAS1 substrate-binding domain"/>
    <property type="match status" value="1"/>
</dbReference>
<dbReference type="Pfam" id="PF04051">
    <property type="entry name" value="TRAPP"/>
    <property type="match status" value="1"/>
</dbReference>
<evidence type="ECO:0000256" key="3">
    <source>
        <dbReference type="ARBA" id="ARBA00006218"/>
    </source>
</evidence>
<evidence type="ECO:0000256" key="5">
    <source>
        <dbReference type="ARBA" id="ARBA00022824"/>
    </source>
</evidence>
<dbReference type="PANTHER" id="PTHR20902">
    <property type="entry name" value="41-2 PROTEIN ANTIGEN-RELATED"/>
    <property type="match status" value="1"/>
</dbReference>
<dbReference type="SUPFAM" id="SSF111126">
    <property type="entry name" value="Ligand-binding domain in the NO signalling and Golgi transport"/>
    <property type="match status" value="1"/>
</dbReference>
<keyword evidence="6" id="KW-0931">ER-Golgi transport</keyword>
<keyword evidence="10" id="KW-1185">Reference proteome</keyword>
<keyword evidence="4" id="KW-0813">Transport</keyword>
<dbReference type="OrthoDB" id="424915at2759"/>
<dbReference type="AlphaFoldDB" id="A0A1Q9F4A5"/>
<gene>
    <name evidence="9" type="ORF">AK812_SmicGene1372</name>
</gene>
<comment type="similarity">
    <text evidence="3">Belongs to the TRAPP small subunits family. BET3 subfamily.</text>
</comment>
<evidence type="ECO:0000256" key="2">
    <source>
        <dbReference type="ARBA" id="ARBA00004555"/>
    </source>
</evidence>
<keyword evidence="8" id="KW-0812">Transmembrane</keyword>
<comment type="caution">
    <text evidence="9">The sequence shown here is derived from an EMBL/GenBank/DDBJ whole genome shotgun (WGS) entry which is preliminary data.</text>
</comment>
<feature type="transmembrane region" description="Helical" evidence="8">
    <location>
        <begin position="12"/>
        <end position="32"/>
    </location>
</feature>
<dbReference type="InterPro" id="IPR043519">
    <property type="entry name" value="NT_sf"/>
</dbReference>
<dbReference type="CDD" id="cd14943">
    <property type="entry name" value="TRAPPC5_Trs31"/>
    <property type="match status" value="1"/>
</dbReference>
<keyword evidence="8" id="KW-0472">Membrane</keyword>
<dbReference type="InterPro" id="IPR016696">
    <property type="entry name" value="TRAPP-I_su5"/>
</dbReference>
<dbReference type="Gene3D" id="3.30.1380.20">
    <property type="entry name" value="Trafficking protein particle complex subunit 3"/>
    <property type="match status" value="1"/>
</dbReference>
<comment type="subcellular location">
    <subcellularLocation>
        <location evidence="1">Endoplasmic reticulum</location>
    </subcellularLocation>
    <subcellularLocation>
        <location evidence="2">Golgi apparatus</location>
    </subcellularLocation>
</comment>
<protein>
    <submittedName>
        <fullName evidence="9">Trafficking protein particle complex subunit 5</fullName>
    </submittedName>
</protein>
<evidence type="ECO:0000313" key="10">
    <source>
        <dbReference type="Proteomes" id="UP000186817"/>
    </source>
</evidence>
<dbReference type="GO" id="GO:1990071">
    <property type="term" value="C:TRAPPII protein complex"/>
    <property type="evidence" value="ECO:0007669"/>
    <property type="project" value="TreeGrafter"/>
</dbReference>
<dbReference type="InterPro" id="IPR024096">
    <property type="entry name" value="NO_sig/Golgi_transp_ligand-bd"/>
</dbReference>
<evidence type="ECO:0000256" key="4">
    <source>
        <dbReference type="ARBA" id="ARBA00022448"/>
    </source>
</evidence>
<evidence type="ECO:0000256" key="6">
    <source>
        <dbReference type="ARBA" id="ARBA00022892"/>
    </source>
</evidence>
<evidence type="ECO:0000256" key="8">
    <source>
        <dbReference type="SAM" id="Phobius"/>
    </source>
</evidence>
<keyword evidence="7" id="KW-0333">Golgi apparatus</keyword>